<dbReference type="NCBIfam" id="TIGR00199">
    <property type="entry name" value="PncC_domain"/>
    <property type="match status" value="1"/>
</dbReference>
<evidence type="ECO:0000313" key="2">
    <source>
        <dbReference type="EMBL" id="MEL0659574.1"/>
    </source>
</evidence>
<dbReference type="Pfam" id="PF02464">
    <property type="entry name" value="CinA"/>
    <property type="match status" value="1"/>
</dbReference>
<organism evidence="2 3">
    <name type="scientific">Psychromonas arctica</name>
    <dbReference type="NCBI Taxonomy" id="168275"/>
    <lineage>
        <taxon>Bacteria</taxon>
        <taxon>Pseudomonadati</taxon>
        <taxon>Pseudomonadota</taxon>
        <taxon>Gammaproteobacteria</taxon>
        <taxon>Alteromonadales</taxon>
        <taxon>Psychromonadaceae</taxon>
        <taxon>Psychromonas</taxon>
    </lineage>
</organism>
<accession>A0ABU9HCJ1</accession>
<evidence type="ECO:0000313" key="3">
    <source>
        <dbReference type="Proteomes" id="UP001366060"/>
    </source>
</evidence>
<keyword evidence="3" id="KW-1185">Reference proteome</keyword>
<dbReference type="SUPFAM" id="SSF142433">
    <property type="entry name" value="CinA-like"/>
    <property type="match status" value="1"/>
</dbReference>
<dbReference type="InterPro" id="IPR036653">
    <property type="entry name" value="CinA-like_C"/>
</dbReference>
<feature type="domain" description="CinA C-terminal" evidence="1">
    <location>
        <begin position="8"/>
        <end position="159"/>
    </location>
</feature>
<reference evidence="2 3" key="1">
    <citation type="submission" date="2024-02" db="EMBL/GenBank/DDBJ databases">
        <title>Bacteria isolated from the canopy kelp, Nereocystis luetkeana.</title>
        <authorList>
            <person name="Pfister C.A."/>
            <person name="Younker I.T."/>
            <person name="Light S.H."/>
        </authorList>
    </citation>
    <scope>NUCLEOTIDE SEQUENCE [LARGE SCALE GENOMIC DNA]</scope>
    <source>
        <strain evidence="2 3">TI.2.07</strain>
    </source>
</reference>
<protein>
    <submittedName>
        <fullName evidence="2">Nicotinamide-nucleotide amidohydrolase family protein</fullName>
    </submittedName>
</protein>
<dbReference type="InterPro" id="IPR008136">
    <property type="entry name" value="CinA_C"/>
</dbReference>
<gene>
    <name evidence="2" type="ORF">V6255_10535</name>
</gene>
<dbReference type="Gene3D" id="3.90.950.20">
    <property type="entry name" value="CinA-like"/>
    <property type="match status" value="1"/>
</dbReference>
<proteinExistence type="predicted"/>
<dbReference type="EMBL" id="JBAKBA010000022">
    <property type="protein sequence ID" value="MEL0659574.1"/>
    <property type="molecule type" value="Genomic_DNA"/>
</dbReference>
<comment type="caution">
    <text evidence="2">The sequence shown here is derived from an EMBL/GenBank/DDBJ whole genome shotgun (WGS) entry which is preliminary data.</text>
</comment>
<dbReference type="RefSeq" id="WP_341628154.1">
    <property type="nucleotide sequence ID" value="NZ_JBAKBA010000022.1"/>
</dbReference>
<sequence>MFTEKTVKELAQVLGEKLTNAGLVATTAESCTGGGVAYAITEISGSSLWFDRSFVTYSNGAKTQMLGVEELLIQEFGAVSKEVVNAMAIGAIKNSDADIAVAISGIAGPDGGSEEKPVGTVCIAWYNAHSGHKTETYLFVGDRSEVRTQAIRLALLGLIDNVDMLN</sequence>
<name>A0ABU9HCJ1_9GAMM</name>
<evidence type="ECO:0000259" key="1">
    <source>
        <dbReference type="Pfam" id="PF02464"/>
    </source>
</evidence>
<dbReference type="Proteomes" id="UP001366060">
    <property type="component" value="Unassembled WGS sequence"/>
</dbReference>